<evidence type="ECO:0000313" key="13">
    <source>
        <dbReference type="EMBL" id="MFL0194148.1"/>
    </source>
</evidence>
<proteinExistence type="inferred from homology"/>
<dbReference type="Proteomes" id="UP001623660">
    <property type="component" value="Unassembled WGS sequence"/>
</dbReference>
<sequence>MKGVANVISISRIIFSIILAFAYKNQPLFILVYIICGFSDILDGYIARKTNSESLIGAKLDSAADLVMFGVTITIIIISIGDRVKIFFPWIIVIVLIRCINIIIGAYKYHSFIMLHTWGNKITGILVFMIPLVLSIFHSTAILWPVCIISILSSIEESIIHITSNELDLNRRSIILK</sequence>
<name>A0ABW8SF32_9CLOT</name>
<gene>
    <name evidence="13" type="ORF">ACJDU8_00870</name>
</gene>
<feature type="transmembrane region" description="Helical" evidence="12">
    <location>
        <begin position="122"/>
        <end position="144"/>
    </location>
</feature>
<accession>A0ABW8SF32</accession>
<evidence type="ECO:0000256" key="3">
    <source>
        <dbReference type="ARBA" id="ARBA00022516"/>
    </source>
</evidence>
<evidence type="ECO:0000256" key="11">
    <source>
        <dbReference type="RuleBase" id="RU003750"/>
    </source>
</evidence>
<organism evidence="13 14">
    <name type="scientific">Candidatus Clostridium eludens</name>
    <dbReference type="NCBI Taxonomy" id="3381663"/>
    <lineage>
        <taxon>Bacteria</taxon>
        <taxon>Bacillati</taxon>
        <taxon>Bacillota</taxon>
        <taxon>Clostridia</taxon>
        <taxon>Eubacteriales</taxon>
        <taxon>Clostridiaceae</taxon>
        <taxon>Clostridium</taxon>
    </lineage>
</organism>
<evidence type="ECO:0000256" key="7">
    <source>
        <dbReference type="ARBA" id="ARBA00023098"/>
    </source>
</evidence>
<feature type="transmembrane region" description="Helical" evidence="12">
    <location>
        <begin position="87"/>
        <end position="110"/>
    </location>
</feature>
<keyword evidence="6 12" id="KW-1133">Transmembrane helix</keyword>
<dbReference type="GO" id="GO:0016740">
    <property type="term" value="F:transferase activity"/>
    <property type="evidence" value="ECO:0007669"/>
    <property type="project" value="UniProtKB-KW"/>
</dbReference>
<dbReference type="EC" id="2.7.8.-" evidence="13"/>
<dbReference type="Pfam" id="PF01066">
    <property type="entry name" value="CDP-OH_P_transf"/>
    <property type="match status" value="1"/>
</dbReference>
<keyword evidence="5 12" id="KW-0812">Transmembrane</keyword>
<keyword evidence="10" id="KW-1208">Phospholipid metabolism</keyword>
<keyword evidence="8 12" id="KW-0472">Membrane</keyword>
<evidence type="ECO:0000256" key="4">
    <source>
        <dbReference type="ARBA" id="ARBA00022679"/>
    </source>
</evidence>
<dbReference type="InterPro" id="IPR050324">
    <property type="entry name" value="CDP-alcohol_PTase-I"/>
</dbReference>
<evidence type="ECO:0000256" key="1">
    <source>
        <dbReference type="ARBA" id="ARBA00004141"/>
    </source>
</evidence>
<comment type="similarity">
    <text evidence="2 11">Belongs to the CDP-alcohol phosphatidyltransferase class-I family.</text>
</comment>
<evidence type="ECO:0000256" key="8">
    <source>
        <dbReference type="ARBA" id="ARBA00023136"/>
    </source>
</evidence>
<dbReference type="PANTHER" id="PTHR14269">
    <property type="entry name" value="CDP-DIACYLGLYCEROL--GLYCEROL-3-PHOSPHATE 3-PHOSPHATIDYLTRANSFERASE-RELATED"/>
    <property type="match status" value="1"/>
</dbReference>
<protein>
    <submittedName>
        <fullName evidence="13">CDP-alcohol phosphatidyltransferase family protein</fullName>
        <ecNumber evidence="13">2.7.8.-</ecNumber>
    </submittedName>
</protein>
<keyword evidence="14" id="KW-1185">Reference proteome</keyword>
<comment type="caution">
    <text evidence="13">The sequence shown here is derived from an EMBL/GenBank/DDBJ whole genome shotgun (WGS) entry which is preliminary data.</text>
</comment>
<evidence type="ECO:0000256" key="5">
    <source>
        <dbReference type="ARBA" id="ARBA00022692"/>
    </source>
</evidence>
<reference evidence="13 14" key="1">
    <citation type="submission" date="2024-11" db="EMBL/GenBank/DDBJ databases">
        <authorList>
            <person name="Heng Y.C."/>
            <person name="Lim A.C.H."/>
            <person name="Lee J.K.Y."/>
            <person name="Kittelmann S."/>
        </authorList>
    </citation>
    <scope>NUCLEOTIDE SEQUENCE [LARGE SCALE GENOMIC DNA]</scope>
    <source>
        <strain evidence="13 14">WILCCON 0269</strain>
    </source>
</reference>
<dbReference type="InterPro" id="IPR043130">
    <property type="entry name" value="CDP-OH_PTrfase_TM_dom"/>
</dbReference>
<keyword evidence="9" id="KW-0594">Phospholipid biosynthesis</keyword>
<dbReference type="EMBL" id="JBJHZX010000001">
    <property type="protein sequence ID" value="MFL0194148.1"/>
    <property type="molecule type" value="Genomic_DNA"/>
</dbReference>
<dbReference type="Gene3D" id="1.20.120.1760">
    <property type="match status" value="1"/>
</dbReference>
<dbReference type="PROSITE" id="PS00379">
    <property type="entry name" value="CDP_ALCOHOL_P_TRANSF"/>
    <property type="match status" value="1"/>
</dbReference>
<comment type="subcellular location">
    <subcellularLocation>
        <location evidence="1">Membrane</location>
        <topology evidence="1">Multi-pass membrane protein</topology>
    </subcellularLocation>
</comment>
<evidence type="ECO:0000256" key="9">
    <source>
        <dbReference type="ARBA" id="ARBA00023209"/>
    </source>
</evidence>
<evidence type="ECO:0000256" key="2">
    <source>
        <dbReference type="ARBA" id="ARBA00010441"/>
    </source>
</evidence>
<evidence type="ECO:0000256" key="10">
    <source>
        <dbReference type="ARBA" id="ARBA00023264"/>
    </source>
</evidence>
<evidence type="ECO:0000313" key="14">
    <source>
        <dbReference type="Proteomes" id="UP001623660"/>
    </source>
</evidence>
<keyword evidence="3" id="KW-0444">Lipid biosynthesis</keyword>
<keyword evidence="7" id="KW-0443">Lipid metabolism</keyword>
<keyword evidence="4 11" id="KW-0808">Transferase</keyword>
<evidence type="ECO:0000256" key="6">
    <source>
        <dbReference type="ARBA" id="ARBA00022989"/>
    </source>
</evidence>
<dbReference type="InterPro" id="IPR000462">
    <property type="entry name" value="CDP-OH_P_trans"/>
</dbReference>
<evidence type="ECO:0000256" key="12">
    <source>
        <dbReference type="SAM" id="Phobius"/>
    </source>
</evidence>
<dbReference type="InterPro" id="IPR048254">
    <property type="entry name" value="CDP_ALCOHOL_P_TRANSF_CS"/>
</dbReference>
<dbReference type="RefSeq" id="WP_406790267.1">
    <property type="nucleotide sequence ID" value="NZ_JBJHZX010000001.1"/>
</dbReference>
<feature type="transmembrane region" description="Helical" evidence="12">
    <location>
        <begin position="60"/>
        <end position="81"/>
    </location>
</feature>